<organism evidence="3 4">
    <name type="scientific">Leuconostoc suionicum</name>
    <dbReference type="NCBI Taxonomy" id="1511761"/>
    <lineage>
        <taxon>Bacteria</taxon>
        <taxon>Bacillati</taxon>
        <taxon>Bacillota</taxon>
        <taxon>Bacilli</taxon>
        <taxon>Lactobacillales</taxon>
        <taxon>Lactobacillaceae</taxon>
        <taxon>Leuconostoc</taxon>
    </lineage>
</organism>
<evidence type="ECO:0000313" key="5">
    <source>
        <dbReference type="Proteomes" id="UP000239237"/>
    </source>
</evidence>
<dbReference type="EMBL" id="OKQR01000006">
    <property type="protein sequence ID" value="SPD94919.1"/>
    <property type="molecule type" value="Genomic_DNA"/>
</dbReference>
<sequence length="54" mass="6270">MTITSKSVLKIFSLIFVILFSVTALLIYTNIIDSIKNFYILYILSLLALYFSWT</sequence>
<gene>
    <name evidence="2" type="ORF">LES8486_01977</name>
    <name evidence="3" type="ORF">LES9216_01977</name>
</gene>
<evidence type="ECO:0000256" key="1">
    <source>
        <dbReference type="SAM" id="Phobius"/>
    </source>
</evidence>
<proteinExistence type="predicted"/>
<keyword evidence="1" id="KW-0812">Transmembrane</keyword>
<name>A0A2N9KG30_9LACO</name>
<reference evidence="2 5" key="1">
    <citation type="submission" date="2018-02" db="EMBL/GenBank/DDBJ databases">
        <authorList>
            <person name="Rodrigo-Torres L."/>
            <person name="Arahal R. D."/>
            <person name="Lucena T."/>
        </authorList>
    </citation>
    <scope>NUCLEOTIDE SEQUENCE [LARGE SCALE GENOMIC DNA]</scope>
    <source>
        <strain evidence="2 5">CECT 8486</strain>
    </source>
</reference>
<evidence type="ECO:0000313" key="3">
    <source>
        <dbReference type="EMBL" id="SPE09782.1"/>
    </source>
</evidence>
<evidence type="ECO:0000313" key="2">
    <source>
        <dbReference type="EMBL" id="SPD94919.1"/>
    </source>
</evidence>
<reference evidence="3 4" key="2">
    <citation type="submission" date="2018-02" db="EMBL/GenBank/DDBJ databases">
        <authorList>
            <person name="Cohen D.B."/>
            <person name="Kent A.D."/>
        </authorList>
    </citation>
    <scope>NUCLEOTIDE SEQUENCE [LARGE SCALE GENOMIC DNA]</scope>
    <source>
        <strain evidence="3 4">CECT 9216</strain>
    </source>
</reference>
<dbReference type="Proteomes" id="UP000237923">
    <property type="component" value="Unassembled WGS sequence"/>
</dbReference>
<accession>A0A2N9KG30</accession>
<feature type="transmembrane region" description="Helical" evidence="1">
    <location>
        <begin position="12"/>
        <end position="31"/>
    </location>
</feature>
<evidence type="ECO:0000313" key="4">
    <source>
        <dbReference type="Proteomes" id="UP000237923"/>
    </source>
</evidence>
<keyword evidence="1" id="KW-0472">Membrane</keyword>
<feature type="transmembrane region" description="Helical" evidence="1">
    <location>
        <begin position="37"/>
        <end position="53"/>
    </location>
</feature>
<dbReference type="EMBL" id="OKQU01000005">
    <property type="protein sequence ID" value="SPE09782.1"/>
    <property type="molecule type" value="Genomic_DNA"/>
</dbReference>
<keyword evidence="5" id="KW-1185">Reference proteome</keyword>
<protein>
    <submittedName>
        <fullName evidence="3">Uncharacterized protein</fullName>
    </submittedName>
</protein>
<dbReference type="Proteomes" id="UP000239237">
    <property type="component" value="Unassembled WGS sequence"/>
</dbReference>
<keyword evidence="1" id="KW-1133">Transmembrane helix</keyword>
<dbReference type="AlphaFoldDB" id="A0A2N9KG30"/>